<name>A0A552UGL9_9SPHN</name>
<keyword evidence="1" id="KW-0732">Signal</keyword>
<dbReference type="AlphaFoldDB" id="A0A552UGL9"/>
<organism evidence="2 3">
    <name type="scientific">Glacieibacterium frigidum</name>
    <dbReference type="NCBI Taxonomy" id="2593303"/>
    <lineage>
        <taxon>Bacteria</taxon>
        <taxon>Pseudomonadati</taxon>
        <taxon>Pseudomonadota</taxon>
        <taxon>Alphaproteobacteria</taxon>
        <taxon>Sphingomonadales</taxon>
        <taxon>Sphingosinicellaceae</taxon>
        <taxon>Glacieibacterium</taxon>
    </lineage>
</organism>
<dbReference type="Proteomes" id="UP000317894">
    <property type="component" value="Unassembled WGS sequence"/>
</dbReference>
<gene>
    <name evidence="2" type="ORF">FMM06_04055</name>
</gene>
<comment type="caution">
    <text evidence="2">The sequence shown here is derived from an EMBL/GenBank/DDBJ whole genome shotgun (WGS) entry which is preliminary data.</text>
</comment>
<proteinExistence type="predicted"/>
<keyword evidence="3" id="KW-1185">Reference proteome</keyword>
<protein>
    <submittedName>
        <fullName evidence="2">Uncharacterized protein</fullName>
    </submittedName>
</protein>
<sequence length="251" mass="26977">MTVKRAVLIAAVFAIAAPAIAQDSVDYLGAQVQADMLRERYDNAAGVRGSSRRAPAAATTSYASNPLSIAFSRARPVANGQAVRLTYTPTAALQQQAQSEMLTRLRAKNPEAARTLAVQFQRVNFGKVYRGVVAPFGLRDNDTADILTAYTALGYLIGSGDADPSPAAVRALRNQIAPRLAADTRLSSPTGRAKLGEELKLLFVTLHAGWQSARREGNLAQYSDGVARMFAQQGGDDLRRVRLTDAGFVRR</sequence>
<dbReference type="EMBL" id="VJWA01000001">
    <property type="protein sequence ID" value="TRW17356.1"/>
    <property type="molecule type" value="Genomic_DNA"/>
</dbReference>
<evidence type="ECO:0000256" key="1">
    <source>
        <dbReference type="SAM" id="SignalP"/>
    </source>
</evidence>
<feature type="signal peptide" evidence="1">
    <location>
        <begin position="1"/>
        <end position="21"/>
    </location>
</feature>
<evidence type="ECO:0000313" key="2">
    <source>
        <dbReference type="EMBL" id="TRW17356.1"/>
    </source>
</evidence>
<reference evidence="2 3" key="1">
    <citation type="submission" date="2019-07" db="EMBL/GenBank/DDBJ databases">
        <title>Novel species isolated from glacier.</title>
        <authorList>
            <person name="Liu Q."/>
            <person name="Xin Y.-H."/>
        </authorList>
    </citation>
    <scope>NUCLEOTIDE SEQUENCE [LARGE SCALE GENOMIC DNA]</scope>
    <source>
        <strain evidence="2 3">LB1R16</strain>
    </source>
</reference>
<feature type="chain" id="PRO_5022145756" evidence="1">
    <location>
        <begin position="22"/>
        <end position="251"/>
    </location>
</feature>
<evidence type="ECO:0000313" key="3">
    <source>
        <dbReference type="Proteomes" id="UP000317894"/>
    </source>
</evidence>
<dbReference type="RefSeq" id="WP_143554901.1">
    <property type="nucleotide sequence ID" value="NZ_VJWA01000001.1"/>
</dbReference>
<accession>A0A552UGL9</accession>
<dbReference type="OrthoDB" id="7579174at2"/>